<reference evidence="13" key="1">
    <citation type="journal article" date="2018" name="Nat. Microbiol.">
        <title>Leveraging single-cell genomics to expand the fungal tree of life.</title>
        <authorList>
            <person name="Ahrendt S.R."/>
            <person name="Quandt C.A."/>
            <person name="Ciobanu D."/>
            <person name="Clum A."/>
            <person name="Salamov A."/>
            <person name="Andreopoulos B."/>
            <person name="Cheng J.F."/>
            <person name="Woyke T."/>
            <person name="Pelin A."/>
            <person name="Henrissat B."/>
            <person name="Reynolds N.K."/>
            <person name="Benny G.L."/>
            <person name="Smith M.E."/>
            <person name="James T.Y."/>
            <person name="Grigoriev I.V."/>
        </authorList>
    </citation>
    <scope>NUCLEOTIDE SEQUENCE [LARGE SCALE GENOMIC DNA]</scope>
    <source>
        <strain evidence="13">RSA 468</strain>
    </source>
</reference>
<name>A0A4P9ZLU4_9FUNG</name>
<gene>
    <name evidence="12" type="ORF">BJ085DRAFT_23372</name>
</gene>
<organism evidence="12 13">
    <name type="scientific">Dimargaris cristalligena</name>
    <dbReference type="NCBI Taxonomy" id="215637"/>
    <lineage>
        <taxon>Eukaryota</taxon>
        <taxon>Fungi</taxon>
        <taxon>Fungi incertae sedis</taxon>
        <taxon>Zoopagomycota</taxon>
        <taxon>Kickxellomycotina</taxon>
        <taxon>Dimargaritomycetes</taxon>
        <taxon>Dimargaritales</taxon>
        <taxon>Dimargaritaceae</taxon>
        <taxon>Dimargaris</taxon>
    </lineage>
</organism>
<protein>
    <submittedName>
        <fullName evidence="12">Membrane protein</fullName>
    </submittedName>
</protein>
<evidence type="ECO:0000256" key="2">
    <source>
        <dbReference type="ARBA" id="ARBA00007104"/>
    </source>
</evidence>
<evidence type="ECO:0000313" key="13">
    <source>
        <dbReference type="Proteomes" id="UP000268162"/>
    </source>
</evidence>
<dbReference type="InterPro" id="IPR009038">
    <property type="entry name" value="GOLD_dom"/>
</dbReference>
<dbReference type="Pfam" id="PF01105">
    <property type="entry name" value="EMP24_GP25L"/>
    <property type="match status" value="1"/>
</dbReference>
<accession>A0A4P9ZLU4</accession>
<evidence type="ECO:0000313" key="12">
    <source>
        <dbReference type="EMBL" id="RKP34105.1"/>
    </source>
</evidence>
<feature type="domain" description="GOLD" evidence="11">
    <location>
        <begin position="33"/>
        <end position="129"/>
    </location>
</feature>
<evidence type="ECO:0000256" key="9">
    <source>
        <dbReference type="SAM" id="Phobius"/>
    </source>
</evidence>
<dbReference type="OrthoDB" id="3427at2759"/>
<feature type="chain" id="PRO_5020263048" evidence="10">
    <location>
        <begin position="24"/>
        <end position="216"/>
    </location>
</feature>
<keyword evidence="13" id="KW-1185">Reference proteome</keyword>
<evidence type="ECO:0000259" key="11">
    <source>
        <dbReference type="PROSITE" id="PS50866"/>
    </source>
</evidence>
<dbReference type="STRING" id="215637.A0A4P9ZLU4"/>
<evidence type="ECO:0000256" key="5">
    <source>
        <dbReference type="ARBA" id="ARBA00022989"/>
    </source>
</evidence>
<evidence type="ECO:0000256" key="6">
    <source>
        <dbReference type="ARBA" id="ARBA00023136"/>
    </source>
</evidence>
<dbReference type="AlphaFoldDB" id="A0A4P9ZLU4"/>
<keyword evidence="5 9" id="KW-1133">Transmembrane helix</keyword>
<comment type="subcellular location">
    <subcellularLocation>
        <location evidence="1 7">Membrane</location>
        <topology evidence="1 7">Single-pass type I membrane protein</topology>
    </subcellularLocation>
</comment>
<feature type="transmembrane region" description="Helical" evidence="9">
    <location>
        <begin position="184"/>
        <end position="206"/>
    </location>
</feature>
<keyword evidence="8" id="KW-0175">Coiled coil</keyword>
<comment type="similarity">
    <text evidence="2 7">Belongs to the EMP24/GP25L family.</text>
</comment>
<keyword evidence="3 7" id="KW-0812">Transmembrane</keyword>
<evidence type="ECO:0000256" key="10">
    <source>
        <dbReference type="SAM" id="SignalP"/>
    </source>
</evidence>
<keyword evidence="6 9" id="KW-0472">Membrane</keyword>
<feature type="coiled-coil region" evidence="8">
    <location>
        <begin position="142"/>
        <end position="169"/>
    </location>
</feature>
<dbReference type="PROSITE" id="PS50866">
    <property type="entry name" value="GOLD"/>
    <property type="match status" value="1"/>
</dbReference>
<dbReference type="GO" id="GO:0016020">
    <property type="term" value="C:membrane"/>
    <property type="evidence" value="ECO:0007669"/>
    <property type="project" value="UniProtKB-SubCell"/>
</dbReference>
<dbReference type="SMART" id="SM01190">
    <property type="entry name" value="EMP24_GP25L"/>
    <property type="match status" value="1"/>
</dbReference>
<evidence type="ECO:0000256" key="4">
    <source>
        <dbReference type="ARBA" id="ARBA00022729"/>
    </source>
</evidence>
<evidence type="ECO:0000256" key="8">
    <source>
        <dbReference type="SAM" id="Coils"/>
    </source>
</evidence>
<feature type="signal peptide" evidence="10">
    <location>
        <begin position="1"/>
        <end position="23"/>
    </location>
</feature>
<evidence type="ECO:0000256" key="1">
    <source>
        <dbReference type="ARBA" id="ARBA00004479"/>
    </source>
</evidence>
<keyword evidence="4 10" id="KW-0732">Signal</keyword>
<evidence type="ECO:0000256" key="7">
    <source>
        <dbReference type="RuleBase" id="RU003827"/>
    </source>
</evidence>
<dbReference type="PANTHER" id="PTHR22811">
    <property type="entry name" value="TRANSMEMBRANE EMP24 DOMAIN-CONTAINING PROTEIN"/>
    <property type="match status" value="1"/>
</dbReference>
<evidence type="ECO:0000256" key="3">
    <source>
        <dbReference type="ARBA" id="ARBA00022692"/>
    </source>
</evidence>
<sequence length="216" mass="24864">MRSLVLLPFLAGLTAVFVTPAQPLHFYLHNTERKCFLEELPKHTVVTGHFIAKEWIEQEKRLIDNPSIGIQVTAIELPSNHEIMNQKAANQGRFTFTSAIQGQHYVCLQGNSSNWFNPQTIQVEYDMTFGKTDADDKAAVKLDSLSGRVRELNTRTNALQLELEQQREREAEFRDLSETVNSHVVWYVVLQLVVLSLTCVWQVRYLKGFFEKKKLV</sequence>
<dbReference type="EMBL" id="ML003359">
    <property type="protein sequence ID" value="RKP34105.1"/>
    <property type="molecule type" value="Genomic_DNA"/>
</dbReference>
<proteinExistence type="inferred from homology"/>
<dbReference type="Proteomes" id="UP000268162">
    <property type="component" value="Unassembled WGS sequence"/>
</dbReference>
<dbReference type="InterPro" id="IPR015720">
    <property type="entry name" value="Emp24-like"/>
</dbReference>